<dbReference type="AlphaFoldDB" id="A0A0D0AVL2"/>
<gene>
    <name evidence="2" type="ORF">GYMLUDRAFT_249458</name>
</gene>
<dbReference type="HOGENOM" id="CLU_1503616_0_0_1"/>
<feature type="compositionally biased region" description="Basic residues" evidence="1">
    <location>
        <begin position="42"/>
        <end position="58"/>
    </location>
</feature>
<feature type="region of interest" description="Disordered" evidence="1">
    <location>
        <begin position="1"/>
        <end position="26"/>
    </location>
</feature>
<organism evidence="2 3">
    <name type="scientific">Collybiopsis luxurians FD-317 M1</name>
    <dbReference type="NCBI Taxonomy" id="944289"/>
    <lineage>
        <taxon>Eukaryota</taxon>
        <taxon>Fungi</taxon>
        <taxon>Dikarya</taxon>
        <taxon>Basidiomycota</taxon>
        <taxon>Agaricomycotina</taxon>
        <taxon>Agaricomycetes</taxon>
        <taxon>Agaricomycetidae</taxon>
        <taxon>Agaricales</taxon>
        <taxon>Marasmiineae</taxon>
        <taxon>Omphalotaceae</taxon>
        <taxon>Collybiopsis</taxon>
        <taxon>Collybiopsis luxurians</taxon>
    </lineage>
</organism>
<sequence>MKGGASGGGGGGSGGVARCMQSGGMGGAASLSEVEVFLEWKRGKKSKLSKKKHAKAGRKQGEYGDGEGEGEGEGNTSRDASRSALLRKRHILIASESSPMGSNTLLPVSGTMSQMAPAARKKKNRLSTGSRASVNEDPDVTLANASKFERGRSKAAAAAAAQGEDDDGQCGRNALRNVY</sequence>
<proteinExistence type="predicted"/>
<reference evidence="2 3" key="1">
    <citation type="submission" date="2014-04" db="EMBL/GenBank/DDBJ databases">
        <title>Evolutionary Origins and Diversification of the Mycorrhizal Mutualists.</title>
        <authorList>
            <consortium name="DOE Joint Genome Institute"/>
            <consortium name="Mycorrhizal Genomics Consortium"/>
            <person name="Kohler A."/>
            <person name="Kuo A."/>
            <person name="Nagy L.G."/>
            <person name="Floudas D."/>
            <person name="Copeland A."/>
            <person name="Barry K.W."/>
            <person name="Cichocki N."/>
            <person name="Veneault-Fourrey C."/>
            <person name="LaButti K."/>
            <person name="Lindquist E.A."/>
            <person name="Lipzen A."/>
            <person name="Lundell T."/>
            <person name="Morin E."/>
            <person name="Murat C."/>
            <person name="Riley R."/>
            <person name="Ohm R."/>
            <person name="Sun H."/>
            <person name="Tunlid A."/>
            <person name="Henrissat B."/>
            <person name="Grigoriev I.V."/>
            <person name="Hibbett D.S."/>
            <person name="Martin F."/>
        </authorList>
    </citation>
    <scope>NUCLEOTIDE SEQUENCE [LARGE SCALE GENOMIC DNA]</scope>
    <source>
        <strain evidence="2 3">FD-317 M1</strain>
    </source>
</reference>
<evidence type="ECO:0000313" key="2">
    <source>
        <dbReference type="EMBL" id="KIK54525.1"/>
    </source>
</evidence>
<keyword evidence="3" id="KW-1185">Reference proteome</keyword>
<evidence type="ECO:0000256" key="1">
    <source>
        <dbReference type="SAM" id="MobiDB-lite"/>
    </source>
</evidence>
<evidence type="ECO:0000313" key="3">
    <source>
        <dbReference type="Proteomes" id="UP000053593"/>
    </source>
</evidence>
<feature type="compositionally biased region" description="Gly residues" evidence="1">
    <location>
        <begin position="1"/>
        <end position="15"/>
    </location>
</feature>
<dbReference type="Proteomes" id="UP000053593">
    <property type="component" value="Unassembled WGS sequence"/>
</dbReference>
<protein>
    <submittedName>
        <fullName evidence="2">Uncharacterized protein</fullName>
    </submittedName>
</protein>
<feature type="region of interest" description="Disordered" evidence="1">
    <location>
        <begin position="42"/>
        <end position="179"/>
    </location>
</feature>
<name>A0A0D0AVL2_9AGAR</name>
<accession>A0A0D0AVL2</accession>
<feature type="compositionally biased region" description="Polar residues" evidence="1">
    <location>
        <begin position="95"/>
        <end position="114"/>
    </location>
</feature>
<dbReference type="EMBL" id="KN834815">
    <property type="protein sequence ID" value="KIK54525.1"/>
    <property type="molecule type" value="Genomic_DNA"/>
</dbReference>